<comment type="caution">
    <text evidence="10">The sequence shown here is derived from an EMBL/GenBank/DDBJ whole genome shotgun (WGS) entry which is preliminary data.</text>
</comment>
<dbReference type="Gene3D" id="3.60.9.10">
    <property type="entry name" value="Aldehyde ferredoxin oxidoreductase, N-terminal domain"/>
    <property type="match status" value="1"/>
</dbReference>
<dbReference type="InterPro" id="IPR036503">
    <property type="entry name" value="Ald_Fedxn_OxRdtase_N_sf"/>
</dbReference>
<evidence type="ECO:0000313" key="11">
    <source>
        <dbReference type="Proteomes" id="UP001225644"/>
    </source>
</evidence>
<evidence type="ECO:0000313" key="10">
    <source>
        <dbReference type="EMBL" id="MDQ0287625.1"/>
    </source>
</evidence>
<evidence type="ECO:0000259" key="9">
    <source>
        <dbReference type="SMART" id="SM00790"/>
    </source>
</evidence>
<keyword evidence="5 10" id="KW-0560">Oxidoreductase</keyword>
<comment type="cofactor">
    <cofactor evidence="1">
        <name>[4Fe-4S] cluster</name>
        <dbReference type="ChEBI" id="CHEBI:49883"/>
    </cofactor>
</comment>
<comment type="similarity">
    <text evidence="2">Belongs to the AOR/FOR family.</text>
</comment>
<dbReference type="Pfam" id="PF01314">
    <property type="entry name" value="AFOR_C"/>
    <property type="match status" value="1"/>
</dbReference>
<protein>
    <submittedName>
        <fullName evidence="10">Aldehyde:ferredoxin oxidoreductase</fullName>
        <ecNumber evidence="10">1.2.7.5</ecNumber>
    </submittedName>
</protein>
<dbReference type="EC" id="1.2.7.5" evidence="10"/>
<evidence type="ECO:0000256" key="6">
    <source>
        <dbReference type="ARBA" id="ARBA00023004"/>
    </source>
</evidence>
<dbReference type="GO" id="GO:0033726">
    <property type="term" value="F:aldehyde ferredoxin oxidoreductase activity"/>
    <property type="evidence" value="ECO:0007669"/>
    <property type="project" value="UniProtKB-EC"/>
</dbReference>
<dbReference type="InterPro" id="IPR013985">
    <property type="entry name" value="Ald_Fedxn_OxRdtase_dom3"/>
</dbReference>
<reference evidence="10 11" key="1">
    <citation type="submission" date="2023-07" db="EMBL/GenBank/DDBJ databases">
        <title>Genomic Encyclopedia of Type Strains, Phase IV (KMG-IV): sequencing the most valuable type-strain genomes for metagenomic binning, comparative biology and taxonomic classification.</title>
        <authorList>
            <person name="Goeker M."/>
        </authorList>
    </citation>
    <scope>NUCLEOTIDE SEQUENCE [LARGE SCALE GENOMIC DNA]</scope>
    <source>
        <strain evidence="10 11">DSM 12396</strain>
    </source>
</reference>
<dbReference type="SUPFAM" id="SSF48310">
    <property type="entry name" value="Aldehyde ferredoxin oxidoreductase, C-terminal domains"/>
    <property type="match status" value="1"/>
</dbReference>
<accession>A0ABU0B4I5</accession>
<dbReference type="InterPro" id="IPR001203">
    <property type="entry name" value="OxRdtase_Ald_Fedxn_C"/>
</dbReference>
<keyword evidence="7" id="KW-0411">Iron-sulfur</keyword>
<dbReference type="InterPro" id="IPR036021">
    <property type="entry name" value="Tungsten_al_ferr_oxy-like_C"/>
</dbReference>
<keyword evidence="3" id="KW-0004">4Fe-4S</keyword>
<evidence type="ECO:0000256" key="7">
    <source>
        <dbReference type="ARBA" id="ARBA00023014"/>
    </source>
</evidence>
<comment type="cofactor">
    <cofactor evidence="8">
        <name>tungstopterin</name>
        <dbReference type="ChEBI" id="CHEBI:30402"/>
    </cofactor>
</comment>
<dbReference type="InterPro" id="IPR013983">
    <property type="entry name" value="Ald_Fedxn_OxRdtase_N"/>
</dbReference>
<proteinExistence type="inferred from homology"/>
<evidence type="ECO:0000256" key="5">
    <source>
        <dbReference type="ARBA" id="ARBA00023002"/>
    </source>
</evidence>
<dbReference type="Pfam" id="PF02730">
    <property type="entry name" value="AFOR_N"/>
    <property type="match status" value="1"/>
</dbReference>
<dbReference type="RefSeq" id="WP_307403495.1">
    <property type="nucleotide sequence ID" value="NZ_JAUSUX010000033.1"/>
</dbReference>
<dbReference type="PANTHER" id="PTHR30038">
    <property type="entry name" value="ALDEHYDE FERREDOXIN OXIDOREDUCTASE"/>
    <property type="match status" value="1"/>
</dbReference>
<dbReference type="SUPFAM" id="SSF56228">
    <property type="entry name" value="Aldehyde ferredoxin oxidoreductase, N-terminal domain"/>
    <property type="match status" value="1"/>
</dbReference>
<sequence length="586" mass="64233">MRGFYGRLLRIDLSTRQWQAEEIPDEVLAVYLGGKGLGTYLMLQNIPPGADPLGPENCLIFTSGPVTGTIMPGSNRFGVFARSPLTGFYGESYSGGHVGAVMKRTGYDAIIIQGQAKNPTLLEVTDQGVSFRDGTKLWGLDCYAAEDMALAEVGDKDAEAMVIGPAGENLVRYACIENNYWRSAGRTGMGAVMGSKKLKAIVFHGRAGCELADPAGLKQYVAELTQKAKDNPRVLRYRKYGTPQLVSLMNSVGAFPARYWSRGTLPGWESLTGDYLVENFEVQPRACRPCLMACGNLTRVTRGRHEGLMVEGPEYETIYSFGGLCCIHDLADIIYLNDICDRLGLDTISAGNMAAFAITAAEKGALDVDVKYGDAEGVAKLLYQIARREGVGDLLAEGIRTAAEKLGLGNLAIHVKGMEPAGYDPRVLHGMGLSYATSPRGACHLRATFYKPELAGLIDPKTTEGKAELFIEYEDRLAIYDALILCRFYGDLVLWEDLVRVVNATTGLGVDEGQLRRIAGRIVSATRQFNLLQGLTRDDDNLPPRFFKEPLENGDVLPEENFRRMLADYYRLRGWDEEGRPIVGTI</sequence>
<dbReference type="EMBL" id="JAUSUX010000033">
    <property type="protein sequence ID" value="MDQ0287625.1"/>
    <property type="molecule type" value="Genomic_DNA"/>
</dbReference>
<keyword evidence="4" id="KW-0479">Metal-binding</keyword>
<name>A0ABU0B4I5_9FIRM</name>
<evidence type="ECO:0000256" key="1">
    <source>
        <dbReference type="ARBA" id="ARBA00001966"/>
    </source>
</evidence>
<dbReference type="InterPro" id="IPR051919">
    <property type="entry name" value="W-dependent_AOR"/>
</dbReference>
<dbReference type="InterPro" id="IPR013984">
    <property type="entry name" value="Ald_Fedxn_OxRdtase_dom2"/>
</dbReference>
<keyword evidence="11" id="KW-1185">Reference proteome</keyword>
<evidence type="ECO:0000256" key="3">
    <source>
        <dbReference type="ARBA" id="ARBA00022485"/>
    </source>
</evidence>
<gene>
    <name evidence="10" type="ORF">J2Z49_002755</name>
</gene>
<dbReference type="SMART" id="SM00790">
    <property type="entry name" value="AFOR_N"/>
    <property type="match status" value="1"/>
</dbReference>
<evidence type="ECO:0000256" key="2">
    <source>
        <dbReference type="ARBA" id="ARBA00011032"/>
    </source>
</evidence>
<feature type="domain" description="Aldehyde ferredoxin oxidoreductase N-terminal" evidence="9">
    <location>
        <begin position="4"/>
        <end position="207"/>
    </location>
</feature>
<dbReference type="Gene3D" id="1.10.569.10">
    <property type="entry name" value="Aldehyde Ferredoxin Oxidoreductase Protein, subunit A, domain 2"/>
    <property type="match status" value="1"/>
</dbReference>
<evidence type="ECO:0000256" key="4">
    <source>
        <dbReference type="ARBA" id="ARBA00022723"/>
    </source>
</evidence>
<dbReference type="PANTHER" id="PTHR30038:SF9">
    <property type="entry name" value="ALDEHYDE FERREDOXIN OXIDOREDUCTASE"/>
    <property type="match status" value="1"/>
</dbReference>
<evidence type="ECO:0000256" key="8">
    <source>
        <dbReference type="ARBA" id="ARBA00049934"/>
    </source>
</evidence>
<keyword evidence="6" id="KW-0408">Iron</keyword>
<organism evidence="10 11">
    <name type="scientific">Desulfofundulus luciae</name>
    <dbReference type="NCBI Taxonomy" id="74702"/>
    <lineage>
        <taxon>Bacteria</taxon>
        <taxon>Bacillati</taxon>
        <taxon>Bacillota</taxon>
        <taxon>Clostridia</taxon>
        <taxon>Eubacteriales</taxon>
        <taxon>Peptococcaceae</taxon>
        <taxon>Desulfofundulus</taxon>
    </lineage>
</organism>
<dbReference type="Proteomes" id="UP001225644">
    <property type="component" value="Unassembled WGS sequence"/>
</dbReference>
<dbReference type="Gene3D" id="1.10.599.10">
    <property type="entry name" value="Aldehyde Ferredoxin Oxidoreductase Protein, subunit A, domain 3"/>
    <property type="match status" value="1"/>
</dbReference>